<dbReference type="InterPro" id="IPR029063">
    <property type="entry name" value="SAM-dependent_MTases_sf"/>
</dbReference>
<dbReference type="Gene3D" id="3.40.50.150">
    <property type="entry name" value="Vaccinia Virus protein VP39"/>
    <property type="match status" value="1"/>
</dbReference>
<dbReference type="GO" id="GO:0042054">
    <property type="term" value="F:histone methyltransferase activity"/>
    <property type="evidence" value="ECO:0007669"/>
    <property type="project" value="TreeGrafter"/>
</dbReference>
<comment type="caution">
    <text evidence="4">The sequence shown here is derived from an EMBL/GenBank/DDBJ whole genome shotgun (WGS) entry which is preliminary data.</text>
</comment>
<accession>A0AA36I9S3</accession>
<dbReference type="PANTHER" id="PTHR11006:SF53">
    <property type="entry name" value="PROTEIN ARGININE N-METHYLTRANSFERASE 3"/>
    <property type="match status" value="1"/>
</dbReference>
<dbReference type="SUPFAM" id="SSF53335">
    <property type="entry name" value="S-adenosyl-L-methionine-dependent methyltransferases"/>
    <property type="match status" value="1"/>
</dbReference>
<dbReference type="PROSITE" id="PS51257">
    <property type="entry name" value="PROKAR_LIPOPROTEIN"/>
    <property type="match status" value="1"/>
</dbReference>
<reference evidence="4" key="1">
    <citation type="submission" date="2023-08" db="EMBL/GenBank/DDBJ databases">
        <authorList>
            <person name="Chen Y."/>
            <person name="Shah S."/>
            <person name="Dougan E. K."/>
            <person name="Thang M."/>
            <person name="Chan C."/>
        </authorList>
    </citation>
    <scope>NUCLEOTIDE SEQUENCE</scope>
</reference>
<gene>
    <name evidence="4" type="ORF">EVOR1521_LOCUS9671</name>
</gene>
<dbReference type="EMBL" id="CAUJNA010000889">
    <property type="protein sequence ID" value="CAJ1382264.1"/>
    <property type="molecule type" value="Genomic_DNA"/>
</dbReference>
<organism evidence="4 5">
    <name type="scientific">Effrenium voratum</name>
    <dbReference type="NCBI Taxonomy" id="2562239"/>
    <lineage>
        <taxon>Eukaryota</taxon>
        <taxon>Sar</taxon>
        <taxon>Alveolata</taxon>
        <taxon>Dinophyceae</taxon>
        <taxon>Suessiales</taxon>
        <taxon>Symbiodiniaceae</taxon>
        <taxon>Effrenium</taxon>
    </lineage>
</organism>
<dbReference type="CDD" id="cd02440">
    <property type="entry name" value="AdoMet_MTases"/>
    <property type="match status" value="1"/>
</dbReference>
<name>A0AA36I9S3_9DINO</name>
<keyword evidence="1" id="KW-0949">S-adenosyl-L-methionine</keyword>
<evidence type="ECO:0000313" key="4">
    <source>
        <dbReference type="EMBL" id="CAJ1382264.1"/>
    </source>
</evidence>
<dbReference type="Proteomes" id="UP001178507">
    <property type="component" value="Unassembled WGS sequence"/>
</dbReference>
<dbReference type="GO" id="GO:0005634">
    <property type="term" value="C:nucleus"/>
    <property type="evidence" value="ECO:0007669"/>
    <property type="project" value="TreeGrafter"/>
</dbReference>
<feature type="signal peptide" evidence="2">
    <location>
        <begin position="1"/>
        <end position="21"/>
    </location>
</feature>
<proteinExistence type="predicted"/>
<evidence type="ECO:0000256" key="2">
    <source>
        <dbReference type="SAM" id="SignalP"/>
    </source>
</evidence>
<keyword evidence="5" id="KW-1185">Reference proteome</keyword>
<dbReference type="InterPro" id="IPR025799">
    <property type="entry name" value="Arg_MeTrfase"/>
</dbReference>
<evidence type="ECO:0000313" key="5">
    <source>
        <dbReference type="Proteomes" id="UP001178507"/>
    </source>
</evidence>
<sequence>MRRAAAWAQVIFLSCCAFALSRPFTLEDYEAMRADEARTQAFYKAIDELAPGKAVLDLGTGALALLALRAAQRGARRVFAVEVDPSAAACAAEKVRSWPQIQVLQGRSQDLELPEPVDLVVHEVLGEIASREGVVSSLAEAERLLRPEAKASPWSVPRRACTWLAPARWPGPRYLQDYRARTGTLLAAPSEGLLRLPNLPVSECLLAEPRIFEDLHWDQEPLLRCQKRSLEFTVTEPGSLAGFVFFITVDCGQGAPLVSSAEVESHWANSLCPVDTPVFVAAGQKIVVETEVNLSGPTYCLEARLPGGQLLVPRTIFQ</sequence>
<protein>
    <recommendedName>
        <fullName evidence="3">Methyltransferase domain-containing protein</fullName>
    </recommendedName>
</protein>
<dbReference type="PANTHER" id="PTHR11006">
    <property type="entry name" value="PROTEIN ARGININE N-METHYLTRANSFERASE"/>
    <property type="match status" value="1"/>
</dbReference>
<feature type="chain" id="PRO_5041285444" description="Methyltransferase domain-containing protein" evidence="2">
    <location>
        <begin position="22"/>
        <end position="318"/>
    </location>
</feature>
<feature type="domain" description="Methyltransferase" evidence="3">
    <location>
        <begin position="55"/>
        <end position="147"/>
    </location>
</feature>
<dbReference type="InterPro" id="IPR041698">
    <property type="entry name" value="Methyltransf_25"/>
</dbReference>
<evidence type="ECO:0000256" key="1">
    <source>
        <dbReference type="ARBA" id="ARBA00022691"/>
    </source>
</evidence>
<evidence type="ECO:0000259" key="3">
    <source>
        <dbReference type="Pfam" id="PF13649"/>
    </source>
</evidence>
<dbReference type="Gene3D" id="2.70.160.11">
    <property type="entry name" value="Hnrnp arginine n-methyltransferase1"/>
    <property type="match status" value="1"/>
</dbReference>
<keyword evidence="2" id="KW-0732">Signal</keyword>
<dbReference type="AlphaFoldDB" id="A0AA36I9S3"/>
<dbReference type="Pfam" id="PF13649">
    <property type="entry name" value="Methyltransf_25"/>
    <property type="match status" value="1"/>
</dbReference>
<dbReference type="GO" id="GO:0016274">
    <property type="term" value="F:protein-arginine N-methyltransferase activity"/>
    <property type="evidence" value="ECO:0007669"/>
    <property type="project" value="InterPro"/>
</dbReference>